<feature type="region of interest" description="Disordered" evidence="1">
    <location>
        <begin position="641"/>
        <end position="672"/>
    </location>
</feature>
<feature type="compositionally biased region" description="Basic and acidic residues" evidence="1">
    <location>
        <begin position="1547"/>
        <end position="1571"/>
    </location>
</feature>
<reference evidence="3" key="4">
    <citation type="journal article" date="2015" name="PLoS ONE">
        <title>Comprehensive Evaluation of Toxoplasma gondii VEG and Neospora caninum LIV Genomes with Tachyzoite Stage Transcriptome and Proteome Defines Novel Transcript Features.</title>
        <authorList>
            <person name="Ramaprasad A."/>
            <person name="Mourier T."/>
            <person name="Naeem R."/>
            <person name="Malas T.B."/>
            <person name="Moussa E."/>
            <person name="Panigrahi A."/>
            <person name="Vermont S.J."/>
            <person name="Otto T.D."/>
            <person name="Wastling J."/>
            <person name="Pain A."/>
        </authorList>
    </citation>
    <scope>NUCLEOTIDE SEQUENCE</scope>
    <source>
        <strain evidence="3">Liverpool</strain>
    </source>
</reference>
<dbReference type="InParanoid" id="F0VQZ7"/>
<feature type="compositionally biased region" description="Low complexity" evidence="1">
    <location>
        <begin position="699"/>
        <end position="713"/>
    </location>
</feature>
<feature type="compositionally biased region" description="Low complexity" evidence="1">
    <location>
        <begin position="525"/>
        <end position="543"/>
    </location>
</feature>
<feature type="compositionally biased region" description="Basic residues" evidence="1">
    <location>
        <begin position="1378"/>
        <end position="1406"/>
    </location>
</feature>
<dbReference type="OrthoDB" id="330786at2759"/>
<dbReference type="OMA" id="WMAEERA"/>
<feature type="region of interest" description="Disordered" evidence="1">
    <location>
        <begin position="1497"/>
        <end position="1633"/>
    </location>
</feature>
<feature type="compositionally biased region" description="Basic and acidic residues" evidence="1">
    <location>
        <begin position="1154"/>
        <end position="1165"/>
    </location>
</feature>
<feature type="compositionally biased region" description="Basic and acidic residues" evidence="1">
    <location>
        <begin position="1355"/>
        <end position="1368"/>
    </location>
</feature>
<reference evidence="4" key="3">
    <citation type="journal article" date="2012" name="PLoS Pathog.">
        <title>Comparative genomics of the apicomplexan parasites Toxoplasma gondii and Neospora caninum: Coccidia differing in host range and transmission strategy.</title>
        <authorList>
            <person name="Reid A.J."/>
            <person name="Vermont S.J."/>
            <person name="Cotton J.A."/>
            <person name="Harris D."/>
            <person name="Hill-Cawthorne G.A."/>
            <person name="Konen-Waisman S."/>
            <person name="Latham S.M."/>
            <person name="Mourier T."/>
            <person name="Norton R."/>
            <person name="Quail M.A."/>
            <person name="Sanders M."/>
            <person name="Shanmugam D."/>
            <person name="Sohal A."/>
            <person name="Wasmuth J.D."/>
            <person name="Brunk B."/>
            <person name="Grigg M.E."/>
            <person name="Howard J.C."/>
            <person name="Parkinson J."/>
            <person name="Roos D.S."/>
            <person name="Trees A.J."/>
            <person name="Berriman M."/>
            <person name="Pain A."/>
            <person name="Wastling J.M."/>
        </authorList>
    </citation>
    <scope>NUCLEOTIDE SEQUENCE [LARGE SCALE GENOMIC DNA]</scope>
    <source>
        <strain evidence="4">Liverpool</strain>
    </source>
</reference>
<evidence type="ECO:0000313" key="4">
    <source>
        <dbReference type="Proteomes" id="UP000007494"/>
    </source>
</evidence>
<feature type="region of interest" description="Disordered" evidence="1">
    <location>
        <begin position="1040"/>
        <end position="1060"/>
    </location>
</feature>
<feature type="compositionally biased region" description="Acidic residues" evidence="1">
    <location>
        <begin position="1414"/>
        <end position="1434"/>
    </location>
</feature>
<dbReference type="EMBL" id="FR823393">
    <property type="protein sequence ID" value="CBZ56144.1"/>
    <property type="molecule type" value="Genomic_DNA"/>
</dbReference>
<name>F0VQZ7_NEOCL</name>
<proteinExistence type="predicted"/>
<feature type="compositionally biased region" description="Basic and acidic residues" evidence="1">
    <location>
        <begin position="1497"/>
        <end position="1506"/>
    </location>
</feature>
<feature type="region of interest" description="Disordered" evidence="1">
    <location>
        <begin position="49"/>
        <end position="93"/>
    </location>
</feature>
<dbReference type="VEuPathDB" id="ToxoDB:NCLIV_065700"/>
<dbReference type="RefSeq" id="XP_003886170.1">
    <property type="nucleotide sequence ID" value="XM_003886121.1"/>
</dbReference>
<feature type="compositionally biased region" description="Low complexity" evidence="1">
    <location>
        <begin position="68"/>
        <end position="88"/>
    </location>
</feature>
<feature type="compositionally biased region" description="Basic residues" evidence="1">
    <location>
        <begin position="1702"/>
        <end position="1715"/>
    </location>
</feature>
<dbReference type="EMBL" id="LN714487">
    <property type="protein sequence ID" value="CEL70900.1"/>
    <property type="molecule type" value="Genomic_DNA"/>
</dbReference>
<protein>
    <submittedName>
        <fullName evidence="2">Uncharacterized protein</fullName>
    </submittedName>
</protein>
<accession>F0VQZ7</accession>
<sequence>MLSAAQQQQQLLQFDWQARGLQQEEDRSCWYAQHLQQHQLAALDSHAVHEAHHVQNESQTSGGSSVHAPPSRNEAPAAAPASSSSHVSGQLQARRDGLTTRAASYHVQEDQADPQAALREQRRQEIQALHFLQSAGTTPSMSPQEFLMRQQIFQQQHLHHLQHLQQAAFPHALNPSAQPQHSHLASHLVTAPGGAAESPQVFLHQGYESFSPPLSRGSGDAGVQPRSENDARPSHELSRDTSRSTGYGVGSEDFRAASGAPLPQARAGLRAADGAEARSTPPSDRGYPETAAGSPLKEGDASAASGWSPSQGACQLRQASTAPSPCRFPEDPQAPGSLHGAPASLEPTPGGGSDSGATATAGSAASDHASLSYATEPGSFSGSAACFPPGGNGPPGPANLLSFAHPPSGVSAGYGNQFPASGRFLVGGYPSQAQGCGGGYGPPGFLTQFGAHYANPHLMHPFPAPHVSPHQLPPAFAPSQPSNGAQMVDFSYPAISGSAASNLPASGAVPAGDVPHASPSTQAFPSLHMSPSLHHPSASHLLPVPGPSTPTKRSPNPLGYSSRRGSQRRQGLAAAGTPSTACTPPPFTADSLLLSASTGLPSEASSLYSGSRRSSAHSALGRDSAGVVSAQDRLFFDETTGTFSMGHTPGTSHSRRSSKTAANSRGEMLPRAPGMGVAVDSGKTFAWPRNSAAPRSSPGVHAAAGGEGAMVAGSDGVSSTATGKNGAGKSTPAGGAGKESGAGATGNLRGPYAVFATQIAVPPPPELEEACQRLAEFHSVPWVFVRQLKAQPLIQQWLDSRDVSWSFAFALVFNARLAAGSVNVNVRWAREPTVVGGAFLVGKGKTYSWRRAPQEASPHIILQCFEAACKERQKTFGRSQHVDDYLAVLKTDLATAWRLDAEGLQQAADSLIALHGLDIFCGLPVTSKQVKDLLYFDPHANCFSLAPESPPLPPLHCFFPGPQDASSASDLLLGITKESAALAAPDSVHSSAPPSPSGDLPSAFGMRCTYTFRCPAPDCLGLLYTLNRVRLFCLNAKLRSSASGPSSDVLETSTGFDSSTGSVCNRPSFSIREGARGVSPSLSSGLANGGGCPPGAVHAPADFSADVSHVPYPNASFPRAAYDAAVPGSGYGGKDDDAFLPSAFASGMNGAGPRELEGADPEPRKEKGFELAAFAPAEASLSYGSSPRGRTVKSPRSPVGCALYERLVQGASSPSAGEPRRGAPGNVPGDVSGALRDEPHETGDRPLLSGVGGPKRDAGAAGGEPPDSEHQDEEAARIAPPEAGSGQSGARAEDEKEGVSPRLASGVGQGNRGDAREAFCGAETDGCPTAHIEREAVEAPPGLLEFGENAPSIEGAERHDSALPDEAKGGAYPGSSRPARRSASRGYAKVKKRRRPLLAASRRKAVHLSCVSDEAQEASLQDEGEDREKDDDSEQSSQLGAVAIAGGPASTLRAAHPAFASASLEEPCSGRKLDCSAAWMAEERADRHLEAFFSACVDERPRRGEASEDEKAEDRAGSQPSAPPSPKRQKRGAEALARVNEGEAEAGEERCPAPRDPQEKPRSEKRLRDGSLGEGEDASDGRHTLERVEEEREDAESEESLSPGSGSGAKRGRRGSPAGDSGTADEGLFFEGRESHAEAANAFRELRALADDEKGAEENTGLRFLDDPNTPSLSPTDPASRGGSRVGDEDEEKGGEEGKTDGRRRRDGRARRTRR</sequence>
<feature type="region of interest" description="Disordered" evidence="1">
    <location>
        <begin position="510"/>
        <end position="586"/>
    </location>
</feature>
<feature type="region of interest" description="Disordered" evidence="1">
    <location>
        <begin position="1144"/>
        <end position="1165"/>
    </location>
</feature>
<feature type="region of interest" description="Disordered" evidence="1">
    <location>
        <begin position="1210"/>
        <end position="1445"/>
    </location>
</feature>
<feature type="compositionally biased region" description="Polar residues" evidence="1">
    <location>
        <begin position="641"/>
        <end position="652"/>
    </location>
</feature>
<dbReference type="eggNOG" id="ENOG502QZHZ">
    <property type="taxonomic scope" value="Eukaryota"/>
</dbReference>
<feature type="compositionally biased region" description="Gly residues" evidence="1">
    <location>
        <begin position="734"/>
        <end position="743"/>
    </location>
</feature>
<feature type="region of interest" description="Disordered" evidence="1">
    <location>
        <begin position="690"/>
        <end position="743"/>
    </location>
</feature>
<dbReference type="GeneID" id="13445367"/>
<feature type="compositionally biased region" description="Low complexity" evidence="1">
    <location>
        <begin position="558"/>
        <end position="576"/>
    </location>
</feature>
<organism evidence="2 4">
    <name type="scientific">Neospora caninum (strain Liverpool)</name>
    <dbReference type="NCBI Taxonomy" id="572307"/>
    <lineage>
        <taxon>Eukaryota</taxon>
        <taxon>Sar</taxon>
        <taxon>Alveolata</taxon>
        <taxon>Apicomplexa</taxon>
        <taxon>Conoidasida</taxon>
        <taxon>Coccidia</taxon>
        <taxon>Eucoccidiorida</taxon>
        <taxon>Eimeriorina</taxon>
        <taxon>Sarcocystidae</taxon>
        <taxon>Neospora</taxon>
    </lineage>
</organism>
<keyword evidence="4" id="KW-1185">Reference proteome</keyword>
<feature type="compositionally biased region" description="Basic and acidic residues" evidence="1">
    <location>
        <begin position="1579"/>
        <end position="1590"/>
    </location>
</feature>
<feature type="compositionally biased region" description="Basic and acidic residues" evidence="1">
    <location>
        <begin position="227"/>
        <end position="242"/>
    </location>
</feature>
<feature type="compositionally biased region" description="Basic and acidic residues" evidence="1">
    <location>
        <begin position="1267"/>
        <end position="1276"/>
    </location>
</feature>
<evidence type="ECO:0000256" key="1">
    <source>
        <dbReference type="SAM" id="MobiDB-lite"/>
    </source>
</evidence>
<feature type="region of interest" description="Disordered" evidence="1">
    <location>
        <begin position="207"/>
        <end position="363"/>
    </location>
</feature>
<reference evidence="2" key="2">
    <citation type="submission" date="2011-03" db="EMBL/GenBank/DDBJ databases">
        <title>Comparative genomics and transcriptomics of Neospora caninum and Toxoplasma gondii.</title>
        <authorList>
            <person name="Reid A.J."/>
            <person name="Sohal A."/>
            <person name="Harris D."/>
            <person name="Quail M."/>
            <person name="Sanders M."/>
            <person name="Berriman M."/>
            <person name="Wastling J.M."/>
            <person name="Pain A."/>
        </authorList>
    </citation>
    <scope>NUCLEOTIDE SEQUENCE</scope>
    <source>
        <strain evidence="2">Liverpool</strain>
    </source>
</reference>
<feature type="compositionally biased region" description="Polar residues" evidence="1">
    <location>
        <begin position="305"/>
        <end position="323"/>
    </location>
</feature>
<dbReference type="Proteomes" id="UP000007494">
    <property type="component" value="Chromosome XII"/>
</dbReference>
<feature type="region of interest" description="Disordered" evidence="1">
    <location>
        <begin position="1650"/>
        <end position="1715"/>
    </location>
</feature>
<reference evidence="2" key="1">
    <citation type="submission" date="2011-02" db="EMBL/GenBank/DDBJ databases">
        <authorList>
            <person name="Aslett M."/>
        </authorList>
    </citation>
    <scope>NUCLEOTIDE SEQUENCE</scope>
    <source>
        <strain evidence="2">Liverpool</strain>
    </source>
</reference>
<evidence type="ECO:0000313" key="2">
    <source>
        <dbReference type="EMBL" id="CBZ56144.1"/>
    </source>
</evidence>
<gene>
    <name evidence="3" type="ORF">BN1204_065700</name>
    <name evidence="2" type="ORF">NCLIV_065700</name>
</gene>
<evidence type="ECO:0000313" key="3">
    <source>
        <dbReference type="EMBL" id="CEL70900.1"/>
    </source>
</evidence>
<feature type="compositionally biased region" description="Basic and acidic residues" evidence="1">
    <location>
        <begin position="1235"/>
        <end position="1244"/>
    </location>
</feature>